<dbReference type="Gene3D" id="3.40.630.30">
    <property type="match status" value="1"/>
</dbReference>
<sequence>MCHPCAFQNHLFVLEDHRRRGLGNAVEMRLSQLCVKNEIVPFKTVEFWNETVIASTNKNSIWTRWDDVNGSPVHLEYRQFYPKENYPTHD</sequence>
<dbReference type="Proteomes" id="UP000095287">
    <property type="component" value="Unplaced"/>
</dbReference>
<keyword evidence="1" id="KW-1185">Reference proteome</keyword>
<organism evidence="1 2">
    <name type="scientific">Steinernema glaseri</name>
    <dbReference type="NCBI Taxonomy" id="37863"/>
    <lineage>
        <taxon>Eukaryota</taxon>
        <taxon>Metazoa</taxon>
        <taxon>Ecdysozoa</taxon>
        <taxon>Nematoda</taxon>
        <taxon>Chromadorea</taxon>
        <taxon>Rhabditida</taxon>
        <taxon>Tylenchina</taxon>
        <taxon>Panagrolaimomorpha</taxon>
        <taxon>Strongyloidoidea</taxon>
        <taxon>Steinernematidae</taxon>
        <taxon>Steinernema</taxon>
    </lineage>
</organism>
<protein>
    <submittedName>
        <fullName evidence="2">Glycine N-acyltransferase-like protein</fullName>
    </submittedName>
</protein>
<reference evidence="2" key="1">
    <citation type="submission" date="2016-11" db="UniProtKB">
        <authorList>
            <consortium name="WormBaseParasite"/>
        </authorList>
    </citation>
    <scope>IDENTIFICATION</scope>
</reference>
<accession>A0A1I7Z381</accession>
<proteinExistence type="predicted"/>
<evidence type="ECO:0000313" key="2">
    <source>
        <dbReference type="WBParaSite" id="L893_g22161.t1"/>
    </source>
</evidence>
<dbReference type="AlphaFoldDB" id="A0A1I7Z381"/>
<name>A0A1I7Z381_9BILA</name>
<evidence type="ECO:0000313" key="1">
    <source>
        <dbReference type="Proteomes" id="UP000095287"/>
    </source>
</evidence>
<dbReference type="WBParaSite" id="L893_g22161.t1">
    <property type="protein sequence ID" value="L893_g22161.t1"/>
    <property type="gene ID" value="L893_g22161"/>
</dbReference>